<feature type="compositionally biased region" description="Low complexity" evidence="3">
    <location>
        <begin position="354"/>
        <end position="375"/>
    </location>
</feature>
<organism evidence="5 6">
    <name type="scientific">Mesorhabditis spiculigera</name>
    <dbReference type="NCBI Taxonomy" id="96644"/>
    <lineage>
        <taxon>Eukaryota</taxon>
        <taxon>Metazoa</taxon>
        <taxon>Ecdysozoa</taxon>
        <taxon>Nematoda</taxon>
        <taxon>Chromadorea</taxon>
        <taxon>Rhabditida</taxon>
        <taxon>Rhabditina</taxon>
        <taxon>Rhabditomorpha</taxon>
        <taxon>Rhabditoidea</taxon>
        <taxon>Rhabditidae</taxon>
        <taxon>Mesorhabditinae</taxon>
        <taxon>Mesorhabditis</taxon>
    </lineage>
</organism>
<feature type="compositionally biased region" description="Low complexity" evidence="3">
    <location>
        <begin position="406"/>
        <end position="421"/>
    </location>
</feature>
<dbReference type="SUPFAM" id="SSF49879">
    <property type="entry name" value="SMAD/FHA domain"/>
    <property type="match status" value="1"/>
</dbReference>
<evidence type="ECO:0000256" key="1">
    <source>
        <dbReference type="ARBA" id="ARBA00004123"/>
    </source>
</evidence>
<dbReference type="Proteomes" id="UP001177023">
    <property type="component" value="Unassembled WGS sequence"/>
</dbReference>
<dbReference type="Pfam" id="PF00498">
    <property type="entry name" value="FHA"/>
    <property type="match status" value="1"/>
</dbReference>
<feature type="compositionally biased region" description="Basic and acidic residues" evidence="3">
    <location>
        <begin position="262"/>
        <end position="275"/>
    </location>
</feature>
<evidence type="ECO:0000313" key="5">
    <source>
        <dbReference type="EMBL" id="CAJ0581286.1"/>
    </source>
</evidence>
<dbReference type="SUPFAM" id="SSF57903">
    <property type="entry name" value="FYVE/PHD zinc finger"/>
    <property type="match status" value="1"/>
</dbReference>
<evidence type="ECO:0000256" key="3">
    <source>
        <dbReference type="SAM" id="MobiDB-lite"/>
    </source>
</evidence>
<dbReference type="InterPro" id="IPR013083">
    <property type="entry name" value="Znf_RING/FYVE/PHD"/>
</dbReference>
<dbReference type="InterPro" id="IPR008984">
    <property type="entry name" value="SMAD_FHA_dom_sf"/>
</dbReference>
<feature type="compositionally biased region" description="Basic residues" evidence="3">
    <location>
        <begin position="450"/>
        <end position="459"/>
    </location>
</feature>
<evidence type="ECO:0000256" key="2">
    <source>
        <dbReference type="ARBA" id="ARBA00023242"/>
    </source>
</evidence>
<dbReference type="EMBL" id="CATQJA010002663">
    <property type="protein sequence ID" value="CAJ0581286.1"/>
    <property type="molecule type" value="Genomic_DNA"/>
</dbReference>
<sequence>MDGEQQLKLLEKHIAAAVYSNMISRTHAEIRGYRNPATGRFDKYTVSDHSLNGTYINDMRISGTDHPLAVGDVIKFGHLNGAAVRPGFSAPQANAEFAFLVEHATEKQYMGVDAQGRRTTILGIRAHDPTMMELGPNGVPPNGTALFQQLFQQQALHPTVLQQTGHPAANAPTPGATSSTPTAIAEAAAVKSAVGSPPMECDSSVPSPPKPTTRPAAALSPKNSDRGSEKSWTMVDSPPMPRAPAPSHANRELSRTPPPKPDTPEDLGRLLHDLEGSFMTSARGSDLREQRKSIDGLRKDSEEPREEKPRKKEPSQAKDERPKEKEKKKEKPARVGASTSSAPPEKPAPPPAAPALKPTASKLRQLSDVSSVSSSDSEDDVKRKKAKKKSPIPKKEAKKRQPSPPSASSDSETDSLSSLDETIAKAKMAVSQPPPRKAAYPPPKKTQPPPKKRGRKPTKSRGDSSEAPSDSDDADEPMFPPKDPSVTYHDPVAACGMDKECNRPQTLEVNWVCCDDCDKWYHAICILGKEDITGLGDFTCGCKEAKTKPKKKKMR</sequence>
<accession>A0AA36D5V0</accession>
<dbReference type="GO" id="GO:0005634">
    <property type="term" value="C:nucleus"/>
    <property type="evidence" value="ECO:0007669"/>
    <property type="project" value="UniProtKB-SubCell"/>
</dbReference>
<feature type="compositionally biased region" description="Basic and acidic residues" evidence="3">
    <location>
        <begin position="285"/>
        <end position="333"/>
    </location>
</feature>
<keyword evidence="2" id="KW-0539">Nucleus</keyword>
<dbReference type="Gene3D" id="2.60.200.20">
    <property type="match status" value="1"/>
</dbReference>
<feature type="compositionally biased region" description="Pro residues" evidence="3">
    <location>
        <begin position="432"/>
        <end position="449"/>
    </location>
</feature>
<feature type="non-terminal residue" evidence="5">
    <location>
        <position position="555"/>
    </location>
</feature>
<proteinExistence type="predicted"/>
<evidence type="ECO:0000259" key="4">
    <source>
        <dbReference type="PROSITE" id="PS50006"/>
    </source>
</evidence>
<dbReference type="PANTHER" id="PTHR15464">
    <property type="entry name" value="TRANSCRIPTION FACTOR 19"/>
    <property type="match status" value="1"/>
</dbReference>
<reference evidence="5" key="1">
    <citation type="submission" date="2023-06" db="EMBL/GenBank/DDBJ databases">
        <authorList>
            <person name="Delattre M."/>
        </authorList>
    </citation>
    <scope>NUCLEOTIDE SEQUENCE</scope>
    <source>
        <strain evidence="5">AF72</strain>
    </source>
</reference>
<name>A0AA36D5V0_9BILA</name>
<dbReference type="PANTHER" id="PTHR15464:SF1">
    <property type="entry name" value="TRANSCRIPTION FACTOR 19"/>
    <property type="match status" value="1"/>
</dbReference>
<feature type="domain" description="FHA" evidence="4">
    <location>
        <begin position="20"/>
        <end position="61"/>
    </location>
</feature>
<evidence type="ECO:0000313" key="6">
    <source>
        <dbReference type="Proteomes" id="UP001177023"/>
    </source>
</evidence>
<protein>
    <recommendedName>
        <fullName evidence="4">FHA domain-containing protein</fullName>
    </recommendedName>
</protein>
<feature type="compositionally biased region" description="Basic residues" evidence="3">
    <location>
        <begin position="383"/>
        <end position="401"/>
    </location>
</feature>
<dbReference type="AlphaFoldDB" id="A0AA36D5V0"/>
<dbReference type="Gene3D" id="3.30.40.10">
    <property type="entry name" value="Zinc/RING finger domain, C3HC4 (zinc finger)"/>
    <property type="match status" value="1"/>
</dbReference>
<comment type="subcellular location">
    <subcellularLocation>
        <location evidence="1">Nucleus</location>
    </subcellularLocation>
</comment>
<dbReference type="InterPro" id="IPR011011">
    <property type="entry name" value="Znf_FYVE_PHD"/>
</dbReference>
<dbReference type="PROSITE" id="PS50006">
    <property type="entry name" value="FHA_DOMAIN"/>
    <property type="match status" value="1"/>
</dbReference>
<dbReference type="InterPro" id="IPR042803">
    <property type="entry name" value="TCF19"/>
</dbReference>
<comment type="caution">
    <text evidence="5">The sequence shown here is derived from an EMBL/GenBank/DDBJ whole genome shotgun (WGS) entry which is preliminary data.</text>
</comment>
<dbReference type="InterPro" id="IPR000253">
    <property type="entry name" value="FHA_dom"/>
</dbReference>
<keyword evidence="6" id="KW-1185">Reference proteome</keyword>
<gene>
    <name evidence="5" type="ORF">MSPICULIGERA_LOCUS19450</name>
</gene>
<feature type="compositionally biased region" description="Pro residues" evidence="3">
    <location>
        <begin position="344"/>
        <end position="353"/>
    </location>
</feature>
<dbReference type="GO" id="GO:0010468">
    <property type="term" value="P:regulation of gene expression"/>
    <property type="evidence" value="ECO:0007669"/>
    <property type="project" value="InterPro"/>
</dbReference>
<feature type="region of interest" description="Disordered" evidence="3">
    <location>
        <begin position="189"/>
        <end position="488"/>
    </location>
</feature>